<evidence type="ECO:0000313" key="4">
    <source>
        <dbReference type="Proteomes" id="UP000014760"/>
    </source>
</evidence>
<dbReference type="OrthoDB" id="10059291at2759"/>
<name>R7TLT9_CAPTE</name>
<dbReference type="EnsemblMetazoa" id="CapteT215704">
    <property type="protein sequence ID" value="CapteP215704"/>
    <property type="gene ID" value="CapteG215704"/>
</dbReference>
<reference evidence="3" key="3">
    <citation type="submission" date="2015-06" db="UniProtKB">
        <authorList>
            <consortium name="EnsemblMetazoa"/>
        </authorList>
    </citation>
    <scope>IDENTIFICATION</scope>
</reference>
<evidence type="ECO:0000313" key="2">
    <source>
        <dbReference type="EMBL" id="ELT92070.1"/>
    </source>
</evidence>
<proteinExistence type="predicted"/>
<organism evidence="2">
    <name type="scientific">Capitella teleta</name>
    <name type="common">Polychaete worm</name>
    <dbReference type="NCBI Taxonomy" id="283909"/>
    <lineage>
        <taxon>Eukaryota</taxon>
        <taxon>Metazoa</taxon>
        <taxon>Spiralia</taxon>
        <taxon>Lophotrochozoa</taxon>
        <taxon>Annelida</taxon>
        <taxon>Polychaeta</taxon>
        <taxon>Sedentaria</taxon>
        <taxon>Scolecida</taxon>
        <taxon>Capitellidae</taxon>
        <taxon>Capitella</taxon>
    </lineage>
</organism>
<dbReference type="HOGENOM" id="CLU_1769845_0_0_1"/>
<feature type="region of interest" description="Disordered" evidence="1">
    <location>
        <begin position="126"/>
        <end position="147"/>
    </location>
</feature>
<reference evidence="2 4" key="2">
    <citation type="journal article" date="2013" name="Nature">
        <title>Insights into bilaterian evolution from three spiralian genomes.</title>
        <authorList>
            <person name="Simakov O."/>
            <person name="Marletaz F."/>
            <person name="Cho S.J."/>
            <person name="Edsinger-Gonzales E."/>
            <person name="Havlak P."/>
            <person name="Hellsten U."/>
            <person name="Kuo D.H."/>
            <person name="Larsson T."/>
            <person name="Lv J."/>
            <person name="Arendt D."/>
            <person name="Savage R."/>
            <person name="Osoegawa K."/>
            <person name="de Jong P."/>
            <person name="Grimwood J."/>
            <person name="Chapman J.A."/>
            <person name="Shapiro H."/>
            <person name="Aerts A."/>
            <person name="Otillar R.P."/>
            <person name="Terry A.Y."/>
            <person name="Boore J.L."/>
            <person name="Grigoriev I.V."/>
            <person name="Lindberg D.R."/>
            <person name="Seaver E.C."/>
            <person name="Weisblat D.A."/>
            <person name="Putnam N.H."/>
            <person name="Rokhsar D.S."/>
        </authorList>
    </citation>
    <scope>NUCLEOTIDE SEQUENCE</scope>
    <source>
        <strain evidence="2 4">I ESC-2004</strain>
    </source>
</reference>
<gene>
    <name evidence="2" type="ORF">CAPTEDRAFT_215704</name>
</gene>
<protein>
    <submittedName>
        <fullName evidence="2 3">Uncharacterized protein</fullName>
    </submittedName>
</protein>
<dbReference type="Proteomes" id="UP000014760">
    <property type="component" value="Unassembled WGS sequence"/>
</dbReference>
<dbReference type="EMBL" id="AMQN01013515">
    <property type="status" value="NOT_ANNOTATED_CDS"/>
    <property type="molecule type" value="Genomic_DNA"/>
</dbReference>
<dbReference type="EMBL" id="KB310269">
    <property type="protein sequence ID" value="ELT92070.1"/>
    <property type="molecule type" value="Genomic_DNA"/>
</dbReference>
<evidence type="ECO:0000256" key="1">
    <source>
        <dbReference type="SAM" id="MobiDB-lite"/>
    </source>
</evidence>
<accession>R7TLT9</accession>
<keyword evidence="4" id="KW-1185">Reference proteome</keyword>
<dbReference type="AlphaFoldDB" id="R7TLT9"/>
<reference evidence="4" key="1">
    <citation type="submission" date="2012-12" db="EMBL/GenBank/DDBJ databases">
        <authorList>
            <person name="Hellsten U."/>
            <person name="Grimwood J."/>
            <person name="Chapman J.A."/>
            <person name="Shapiro H."/>
            <person name="Aerts A."/>
            <person name="Otillar R.P."/>
            <person name="Terry A.Y."/>
            <person name="Boore J.L."/>
            <person name="Simakov O."/>
            <person name="Marletaz F."/>
            <person name="Cho S.-J."/>
            <person name="Edsinger-Gonzales E."/>
            <person name="Havlak P."/>
            <person name="Kuo D.-H."/>
            <person name="Larsson T."/>
            <person name="Lv J."/>
            <person name="Arendt D."/>
            <person name="Savage R."/>
            <person name="Osoegawa K."/>
            <person name="de Jong P."/>
            <person name="Lindberg D.R."/>
            <person name="Seaver E.C."/>
            <person name="Weisblat D.A."/>
            <person name="Putnam N.H."/>
            <person name="Grigoriev I.V."/>
            <person name="Rokhsar D.S."/>
        </authorList>
    </citation>
    <scope>NUCLEOTIDE SEQUENCE</scope>
    <source>
        <strain evidence="4">I ESC-2004</strain>
    </source>
</reference>
<sequence length="147" mass="16294">MLHLRKGKKLKSIHCIAAIIITLERKAAKKNDATTHCLATCMSSFLPWPCCTTYCPSLHSRFFPKFFQRTAVNLVDIHYQVIKTFHTLRRLEGDWACNMADPPNNLSALTLDGINHKIITQTPLKSATMPAGGMSDLQRGCPSPAAA</sequence>
<evidence type="ECO:0000313" key="3">
    <source>
        <dbReference type="EnsemblMetazoa" id="CapteP215704"/>
    </source>
</evidence>